<evidence type="ECO:0000313" key="2">
    <source>
        <dbReference type="EMBL" id="SDD54854.1"/>
    </source>
</evidence>
<proteinExistence type="predicted"/>
<dbReference type="RefSeq" id="WP_149782486.1">
    <property type="nucleotide sequence ID" value="NZ_FMZP01000030.1"/>
</dbReference>
<dbReference type="InterPro" id="IPR011604">
    <property type="entry name" value="PDDEXK-like_dom_sf"/>
</dbReference>
<dbReference type="AlphaFoldDB" id="A0A1G6VMT9"/>
<accession>A0A1G6VMT9</accession>
<evidence type="ECO:0000313" key="3">
    <source>
        <dbReference type="Proteomes" id="UP000324021"/>
    </source>
</evidence>
<dbReference type="InterPro" id="IPR038726">
    <property type="entry name" value="PDDEXK_AddAB-type"/>
</dbReference>
<dbReference type="Gene3D" id="3.90.320.10">
    <property type="match status" value="1"/>
</dbReference>
<feature type="domain" description="PD-(D/E)XK endonuclease-like" evidence="1">
    <location>
        <begin position="12"/>
        <end position="273"/>
    </location>
</feature>
<organism evidence="2 3">
    <name type="scientific">Natrinema hispanicum</name>
    <dbReference type="NCBI Taxonomy" id="392421"/>
    <lineage>
        <taxon>Archaea</taxon>
        <taxon>Methanobacteriati</taxon>
        <taxon>Methanobacteriota</taxon>
        <taxon>Stenosarchaea group</taxon>
        <taxon>Halobacteria</taxon>
        <taxon>Halobacteriales</taxon>
        <taxon>Natrialbaceae</taxon>
        <taxon>Natrinema</taxon>
    </lineage>
</organism>
<gene>
    <name evidence="2" type="ORF">SAMN05192552_10303</name>
</gene>
<dbReference type="Proteomes" id="UP000324021">
    <property type="component" value="Unassembled WGS sequence"/>
</dbReference>
<sequence>MDNSEQLAHVNWSASAARLFEECPRRFFYRYQKSESTGNHNVYTPPPGAYLGTVVHESLAAQVVRWARGENIHLQTATDYARDKLERYVEANAETIAAWIDDNDEGEFNSDSFTQALIRTARDHIRQFFRVIWPHFEGHRYIAHETRQTFDVAEEPVTVQPDLCTRSAEGDFVVTDWKTGAYDRFSNPTIQMQAYALYAYEAYEPELSRIRVQLAHTGSGEFDRMVPTTEDIRRVRERITNDRAFWTSRGDVESYETDPAVQKCSQCSYLHRCTDGQAVVGGDPEPN</sequence>
<name>A0A1G6VMT9_9EURY</name>
<dbReference type="EMBL" id="FMZP01000030">
    <property type="protein sequence ID" value="SDD54854.1"/>
    <property type="molecule type" value="Genomic_DNA"/>
</dbReference>
<evidence type="ECO:0000259" key="1">
    <source>
        <dbReference type="Pfam" id="PF12705"/>
    </source>
</evidence>
<dbReference type="Pfam" id="PF12705">
    <property type="entry name" value="PDDEXK_1"/>
    <property type="match status" value="1"/>
</dbReference>
<reference evidence="2 3" key="1">
    <citation type="submission" date="2016-10" db="EMBL/GenBank/DDBJ databases">
        <authorList>
            <person name="Varghese N."/>
            <person name="Submissions S."/>
        </authorList>
    </citation>
    <scope>NUCLEOTIDE SEQUENCE [LARGE SCALE GENOMIC DNA]</scope>
    <source>
        <strain evidence="2 3">CDM_1</strain>
    </source>
</reference>
<protein>
    <submittedName>
        <fullName evidence="2">PD-(D/E)XK nuclease superfamily protein</fullName>
    </submittedName>
</protein>